<protein>
    <recommendedName>
        <fullName evidence="2">endopeptidase La</fullName>
        <ecNumber evidence="2">3.4.21.53</ecNumber>
    </recommendedName>
</protein>
<comment type="similarity">
    <text evidence="2">Belongs to the peptidase S16 family.</text>
</comment>
<dbReference type="SUPFAM" id="SSF54211">
    <property type="entry name" value="Ribosomal protein S5 domain 2-like"/>
    <property type="match status" value="1"/>
</dbReference>
<feature type="domain" description="Lon proteolytic" evidence="4">
    <location>
        <begin position="580"/>
        <end position="775"/>
    </location>
</feature>
<name>A0ABR9DZV3_9GAMM</name>
<dbReference type="Proteomes" id="UP000648482">
    <property type="component" value="Unassembled WGS sequence"/>
</dbReference>
<evidence type="ECO:0000256" key="2">
    <source>
        <dbReference type="PROSITE-ProRule" id="PRU01122"/>
    </source>
</evidence>
<feature type="active site" evidence="2">
    <location>
        <position position="670"/>
    </location>
</feature>
<feature type="coiled-coil region" evidence="3">
    <location>
        <begin position="218"/>
        <end position="245"/>
    </location>
</feature>
<dbReference type="InterPro" id="IPR046844">
    <property type="entry name" value="Lon-like_helical"/>
</dbReference>
<dbReference type="Pfam" id="PF20436">
    <property type="entry name" value="LonB_AAA-LID"/>
    <property type="match status" value="1"/>
</dbReference>
<dbReference type="PRINTS" id="PR00830">
    <property type="entry name" value="ENDOLAPTASE"/>
</dbReference>
<feature type="active site" evidence="2">
    <location>
        <position position="713"/>
    </location>
</feature>
<comment type="catalytic activity">
    <reaction evidence="2">
        <text>Hydrolysis of proteins in presence of ATP.</text>
        <dbReference type="EC" id="3.4.21.53"/>
    </reaction>
</comment>
<sequence>MHLKPVNMLVNKEVRMTKKLLPLPVSALAPSISTHHVNTCMSNPYPEPLTFIGQQRAQSALDFSLGMDLPGYNVYVMGEAAHGRYTLVKDKLKQHAKDRATPNEWLYVNNYADHREPIALFMQAGQSKLLSDDIDSFLDEVLDTFPAAFDNPAYQRKKKSIDREFNDAYDSAITAVEIAALEQSVALVEEKSSVGFAPLVDGKQLSDSEFGELEETLREEFFEKIEKLEDALIEALIELPRWKRESKEKLRNLKKSTAEQATKPLLKDLEHKYATHIGVLRYLKDIRVEIIDAVLEWLDDEDESEESKEDFDRKGMLTDFFAPNILVEFKEDDAAPVVYEPNPTFGNIFGKIEYATSQGTLITSYRSIQPGALHRANGGYLIMDAEKIMANPQVWDGLKLCLKTHQIKNDLPYQDSTVGTSFTLRPQLIPLDVKIILLGSRELYYTIGEYDEEFAELFRVLADFDYYLPSSDKLQYQFITKVTEYCEQTLKCTTTQAAMVRLLKFSYRQAEHHNKLSARFADVLELVAEASYYAKQDNQTLVDAHHIDEAIEGKQYRTGQISENMLSDIKEGHTLIATDGQAIGKVNGLTVLHIGDTSFGTPARITATVYAGADGVIDVEREAELGKAIHSKGVMLLTGYLGNKYAQHFSLTLSANIAIEQSYGYIDGDSASLAELCALISSITSLPISQSIALTGSINQHGDVQAIGGVNEKIEGFFKLCKMRGLTGSQGVIIPKSNQVNLVLDDEILNAVESGKFNIYAVETVDQALNLLMDIEAGDIIDDQYPENSVNGIALARLKEIADIVNGDDEKDEELDNEKLGTEKG</sequence>
<dbReference type="Gene3D" id="3.40.50.300">
    <property type="entry name" value="P-loop containing nucleotide triphosphate hydrolases"/>
    <property type="match status" value="2"/>
</dbReference>
<dbReference type="InterPro" id="IPR008269">
    <property type="entry name" value="Lon_proteolytic"/>
</dbReference>
<dbReference type="Gene3D" id="1.10.8.60">
    <property type="match status" value="1"/>
</dbReference>
<keyword evidence="6" id="KW-1185">Reference proteome</keyword>
<dbReference type="PANTHER" id="PTHR10046">
    <property type="entry name" value="ATP DEPENDENT LON PROTEASE FAMILY MEMBER"/>
    <property type="match status" value="1"/>
</dbReference>
<dbReference type="Pfam" id="PF20437">
    <property type="entry name" value="LonC_helical"/>
    <property type="match status" value="1"/>
</dbReference>
<dbReference type="PROSITE" id="PS51786">
    <property type="entry name" value="LON_PROTEOLYTIC"/>
    <property type="match status" value="1"/>
</dbReference>
<keyword evidence="2" id="KW-0720">Serine protease</keyword>
<dbReference type="InterPro" id="IPR027065">
    <property type="entry name" value="Lon_Prtase"/>
</dbReference>
<dbReference type="InterPro" id="IPR020568">
    <property type="entry name" value="Ribosomal_Su5_D2-typ_SF"/>
</dbReference>
<dbReference type="InterPro" id="IPR046843">
    <property type="entry name" value="LonB_AAA-LID"/>
</dbReference>
<proteinExistence type="inferred from homology"/>
<dbReference type="InterPro" id="IPR014721">
    <property type="entry name" value="Ribsml_uS5_D2-typ_fold_subgr"/>
</dbReference>
<evidence type="ECO:0000313" key="5">
    <source>
        <dbReference type="EMBL" id="MBE0359663.1"/>
    </source>
</evidence>
<gene>
    <name evidence="5" type="ORF">PALI_a0953</name>
</gene>
<keyword evidence="1 2" id="KW-0645">Protease</keyword>
<reference evidence="5 6" key="1">
    <citation type="submission" date="2015-06" db="EMBL/GenBank/DDBJ databases">
        <title>Genome sequence of Pseudoalteromonas aliena.</title>
        <authorList>
            <person name="Xie B.-B."/>
            <person name="Rong J.-C."/>
            <person name="Qin Q.-L."/>
            <person name="Zhang Y.-Z."/>
        </authorList>
    </citation>
    <scope>NUCLEOTIDE SEQUENCE [LARGE SCALE GENOMIC DNA]</scope>
    <source>
        <strain evidence="5 6">SW19</strain>
    </source>
</reference>
<dbReference type="Pfam" id="PF13654">
    <property type="entry name" value="AAA_32"/>
    <property type="match status" value="1"/>
</dbReference>
<keyword evidence="3" id="KW-0175">Coiled coil</keyword>
<dbReference type="InterPro" id="IPR027417">
    <property type="entry name" value="P-loop_NTPase"/>
</dbReference>
<comment type="caution">
    <text evidence="5">The sequence shown here is derived from an EMBL/GenBank/DDBJ whole genome shotgun (WGS) entry which is preliminary data.</text>
</comment>
<keyword evidence="2" id="KW-0378">Hydrolase</keyword>
<evidence type="ECO:0000256" key="3">
    <source>
        <dbReference type="SAM" id="Coils"/>
    </source>
</evidence>
<dbReference type="EC" id="3.4.21.53" evidence="2"/>
<accession>A0ABR9DZV3</accession>
<dbReference type="InterPro" id="IPR041699">
    <property type="entry name" value="AAA_32"/>
</dbReference>
<evidence type="ECO:0000259" key="4">
    <source>
        <dbReference type="PROSITE" id="PS51786"/>
    </source>
</evidence>
<evidence type="ECO:0000256" key="1">
    <source>
        <dbReference type="ARBA" id="ARBA00022670"/>
    </source>
</evidence>
<dbReference type="Gene3D" id="3.30.230.10">
    <property type="match status" value="1"/>
</dbReference>
<dbReference type="EMBL" id="AQGU01000025">
    <property type="protein sequence ID" value="MBE0359663.1"/>
    <property type="molecule type" value="Genomic_DNA"/>
</dbReference>
<evidence type="ECO:0000313" key="6">
    <source>
        <dbReference type="Proteomes" id="UP000648482"/>
    </source>
</evidence>
<organism evidence="5 6">
    <name type="scientific">Pseudoalteromonas aliena SW19</name>
    <dbReference type="NCBI Taxonomy" id="1314866"/>
    <lineage>
        <taxon>Bacteria</taxon>
        <taxon>Pseudomonadati</taxon>
        <taxon>Pseudomonadota</taxon>
        <taxon>Gammaproteobacteria</taxon>
        <taxon>Alteromonadales</taxon>
        <taxon>Pseudoalteromonadaceae</taxon>
        <taxon>Pseudoalteromonas</taxon>
    </lineage>
</organism>
<dbReference type="Pfam" id="PF05362">
    <property type="entry name" value="Lon_C"/>
    <property type="match status" value="1"/>
</dbReference>